<sequence>MIAYPHFDPIALQLGPIAIRWYGLMYTLTFVLGWPLLQWQVRRQRLEISPERLADLVMAVLLGVILGGRFGYILFYNFNAYLTNPLAILKVWEGGMSFHGGLLGVLLAGLHFSRKVGLSFLVVMELLAVVTPLGLLLGRIGNFINGELWGRPTDLPWGMVFPGAGPLPRHPSQLYEAGLEGVALLIVLIWLGRRPRPAGLIGGVFLTGYALSRLAVEFVREPDAHLGLLAGDLTMGQWLSLPMLVIGLGLIAYARGRATPDTPPR</sequence>
<dbReference type="Proteomes" id="UP001628193">
    <property type="component" value="Unassembled WGS sequence"/>
</dbReference>
<dbReference type="InterPro" id="IPR001640">
    <property type="entry name" value="Lgt"/>
</dbReference>
<dbReference type="PANTHER" id="PTHR30589">
    <property type="entry name" value="PROLIPOPROTEIN DIACYLGLYCERYL TRANSFERASE"/>
    <property type="match status" value="1"/>
</dbReference>
<organism evidence="8 9">
    <name type="scientific">Candidatus Magnetaquiglobus chichijimensis</name>
    <dbReference type="NCBI Taxonomy" id="3141448"/>
    <lineage>
        <taxon>Bacteria</taxon>
        <taxon>Pseudomonadati</taxon>
        <taxon>Pseudomonadota</taxon>
        <taxon>Magnetococcia</taxon>
        <taxon>Magnetococcales</taxon>
        <taxon>Candidatus Magnetaquicoccaceae</taxon>
        <taxon>Candidatus Magnetaquiglobus</taxon>
    </lineage>
</organism>
<comment type="catalytic activity">
    <reaction evidence="7">
        <text>L-cysteinyl-[prolipoprotein] + a 1,2-diacyl-sn-glycero-3-phospho-(1'-sn-glycerol) = an S-1,2-diacyl-sn-glyceryl-L-cysteinyl-[prolipoprotein] + sn-glycerol 1-phosphate + H(+)</text>
        <dbReference type="Rhea" id="RHEA:56712"/>
        <dbReference type="Rhea" id="RHEA-COMP:14679"/>
        <dbReference type="Rhea" id="RHEA-COMP:14680"/>
        <dbReference type="ChEBI" id="CHEBI:15378"/>
        <dbReference type="ChEBI" id="CHEBI:29950"/>
        <dbReference type="ChEBI" id="CHEBI:57685"/>
        <dbReference type="ChEBI" id="CHEBI:64716"/>
        <dbReference type="ChEBI" id="CHEBI:140658"/>
        <dbReference type="EC" id="2.5.1.145"/>
    </reaction>
</comment>
<keyword evidence="5 7" id="KW-1133">Transmembrane helix</keyword>
<dbReference type="EC" id="2.5.1.145" evidence="7"/>
<evidence type="ECO:0000313" key="9">
    <source>
        <dbReference type="Proteomes" id="UP001628193"/>
    </source>
</evidence>
<evidence type="ECO:0000313" key="8">
    <source>
        <dbReference type="EMBL" id="GAB0056832.1"/>
    </source>
</evidence>
<dbReference type="Pfam" id="PF01790">
    <property type="entry name" value="LGT"/>
    <property type="match status" value="1"/>
</dbReference>
<comment type="function">
    <text evidence="7">Catalyzes the transfer of the diacylglyceryl group from phosphatidylglycerol to the sulfhydryl group of the N-terminal cysteine of a prolipoprotein, the first step in the formation of mature lipoproteins.</text>
</comment>
<dbReference type="PROSITE" id="PS01311">
    <property type="entry name" value="LGT"/>
    <property type="match status" value="1"/>
</dbReference>
<evidence type="ECO:0000256" key="3">
    <source>
        <dbReference type="ARBA" id="ARBA00022679"/>
    </source>
</evidence>
<feature type="transmembrane region" description="Helical" evidence="7">
    <location>
        <begin position="53"/>
        <end position="76"/>
    </location>
</feature>
<evidence type="ECO:0000256" key="6">
    <source>
        <dbReference type="ARBA" id="ARBA00023136"/>
    </source>
</evidence>
<evidence type="ECO:0000256" key="4">
    <source>
        <dbReference type="ARBA" id="ARBA00022692"/>
    </source>
</evidence>
<feature type="transmembrane region" description="Helical" evidence="7">
    <location>
        <begin position="174"/>
        <end position="191"/>
    </location>
</feature>
<evidence type="ECO:0000256" key="2">
    <source>
        <dbReference type="ARBA" id="ARBA00022475"/>
    </source>
</evidence>
<gene>
    <name evidence="8" type="primary">lgt_1</name>
    <name evidence="7" type="synonym">lgt</name>
    <name evidence="8" type="ORF">SIID45300_01147</name>
</gene>
<feature type="transmembrane region" description="Helical" evidence="7">
    <location>
        <begin position="198"/>
        <end position="216"/>
    </location>
</feature>
<name>A0ABQ0C7G8_9PROT</name>
<feature type="transmembrane region" description="Helical" evidence="7">
    <location>
        <begin position="120"/>
        <end position="140"/>
    </location>
</feature>
<dbReference type="HAMAP" id="MF_01147">
    <property type="entry name" value="Lgt"/>
    <property type="match status" value="1"/>
</dbReference>
<evidence type="ECO:0000256" key="1">
    <source>
        <dbReference type="ARBA" id="ARBA00007150"/>
    </source>
</evidence>
<evidence type="ECO:0000256" key="7">
    <source>
        <dbReference type="HAMAP-Rule" id="MF_01147"/>
    </source>
</evidence>
<comment type="similarity">
    <text evidence="1 7">Belongs to the Lgt family.</text>
</comment>
<keyword evidence="2 7" id="KW-1003">Cell membrane</keyword>
<accession>A0ABQ0C7G8</accession>
<comment type="pathway">
    <text evidence="7">Protein modification; lipoprotein biosynthesis (diacylglyceryl transfer).</text>
</comment>
<dbReference type="RefSeq" id="WP_420904552.1">
    <property type="nucleotide sequence ID" value="NZ_BAAFGK010000004.1"/>
</dbReference>
<evidence type="ECO:0000256" key="5">
    <source>
        <dbReference type="ARBA" id="ARBA00022989"/>
    </source>
</evidence>
<dbReference type="PANTHER" id="PTHR30589:SF0">
    <property type="entry name" value="PHOSPHATIDYLGLYCEROL--PROLIPOPROTEIN DIACYLGLYCERYL TRANSFERASE"/>
    <property type="match status" value="1"/>
</dbReference>
<dbReference type="GO" id="GO:0008961">
    <property type="term" value="F:phosphatidylglycerol-prolipoprotein diacylglyceryl transferase activity"/>
    <property type="evidence" value="ECO:0007669"/>
    <property type="project" value="UniProtKB-EC"/>
</dbReference>
<keyword evidence="3 7" id="KW-0808">Transferase</keyword>
<reference evidence="8 9" key="2">
    <citation type="submission" date="2024-09" db="EMBL/GenBank/DDBJ databases">
        <title>Draft genome sequence of Candidatus Magnetaquicoccaceae bacterium FCR-1.</title>
        <authorList>
            <person name="Shimoshige H."/>
            <person name="Shimamura S."/>
            <person name="Taoka A."/>
            <person name="Kobayashi H."/>
            <person name="Maekawa T."/>
        </authorList>
    </citation>
    <scope>NUCLEOTIDE SEQUENCE [LARGE SCALE GENOMIC DNA]</scope>
    <source>
        <strain evidence="8 9">FCR-1</strain>
    </source>
</reference>
<proteinExistence type="inferred from homology"/>
<comment type="caution">
    <text evidence="8">The sequence shown here is derived from an EMBL/GenBank/DDBJ whole genome shotgun (WGS) entry which is preliminary data.</text>
</comment>
<feature type="transmembrane region" description="Helical" evidence="7">
    <location>
        <begin position="96"/>
        <end position="113"/>
    </location>
</feature>
<keyword evidence="4 7" id="KW-0812">Transmembrane</keyword>
<reference evidence="8 9" key="1">
    <citation type="submission" date="2024-05" db="EMBL/GenBank/DDBJ databases">
        <authorList>
            <consortium name="Candidatus Magnetaquicoccaceae bacterium FCR-1 genome sequencing consortium"/>
            <person name="Shimoshige H."/>
            <person name="Shimamura S."/>
            <person name="Taoka A."/>
            <person name="Kobayashi H."/>
            <person name="Maekawa T."/>
        </authorList>
    </citation>
    <scope>NUCLEOTIDE SEQUENCE [LARGE SCALE GENOMIC DNA]</scope>
    <source>
        <strain evidence="8 9">FCR-1</strain>
    </source>
</reference>
<dbReference type="NCBIfam" id="TIGR00544">
    <property type="entry name" value="lgt"/>
    <property type="match status" value="1"/>
</dbReference>
<feature type="transmembrane region" description="Helical" evidence="7">
    <location>
        <begin position="20"/>
        <end position="41"/>
    </location>
</feature>
<feature type="binding site" evidence="7">
    <location>
        <position position="139"/>
    </location>
    <ligand>
        <name>a 1,2-diacyl-sn-glycero-3-phospho-(1'-sn-glycerol)</name>
        <dbReference type="ChEBI" id="CHEBI:64716"/>
    </ligand>
</feature>
<feature type="transmembrane region" description="Helical" evidence="7">
    <location>
        <begin position="236"/>
        <end position="255"/>
    </location>
</feature>
<keyword evidence="6 7" id="KW-0472">Membrane</keyword>
<protein>
    <recommendedName>
        <fullName evidence="7">Phosphatidylglycerol--prolipoprotein diacylglyceryl transferase</fullName>
        <ecNumber evidence="7">2.5.1.145</ecNumber>
    </recommendedName>
</protein>
<comment type="subcellular location">
    <subcellularLocation>
        <location evidence="7">Cell membrane</location>
        <topology evidence="7">Multi-pass membrane protein</topology>
    </subcellularLocation>
</comment>
<dbReference type="EMBL" id="BAAFGK010000004">
    <property type="protein sequence ID" value="GAB0056832.1"/>
    <property type="molecule type" value="Genomic_DNA"/>
</dbReference>
<keyword evidence="9" id="KW-1185">Reference proteome</keyword>